<protein>
    <submittedName>
        <fullName evidence="7">Uncharacterized protein</fullName>
    </submittedName>
</protein>
<reference evidence="7" key="1">
    <citation type="journal article" date="2020" name="J. Eukaryot. Microbiol.">
        <title>De novo Sequencing, Assembly and Annotation of the Transcriptome for the Free-Living Testate Amoeba Arcella intermedia.</title>
        <authorList>
            <person name="Ribeiro G.M."/>
            <person name="Porfirio-Sousa A.L."/>
            <person name="Maurer-Alcala X.X."/>
            <person name="Katz L.A."/>
            <person name="Lahr D.J.G."/>
        </authorList>
    </citation>
    <scope>NUCLEOTIDE SEQUENCE</scope>
</reference>
<dbReference type="AlphaFoldDB" id="A0A6B2LHA1"/>
<dbReference type="Pfam" id="PF04117">
    <property type="entry name" value="Mpv17_PMP22"/>
    <property type="match status" value="1"/>
</dbReference>
<dbReference type="GO" id="GO:0016020">
    <property type="term" value="C:membrane"/>
    <property type="evidence" value="ECO:0007669"/>
    <property type="project" value="UniProtKB-SubCell"/>
</dbReference>
<evidence type="ECO:0000256" key="3">
    <source>
        <dbReference type="ARBA" id="ARBA00022692"/>
    </source>
</evidence>
<keyword evidence="3" id="KW-0812">Transmembrane</keyword>
<keyword evidence="5" id="KW-0472">Membrane</keyword>
<name>A0A6B2LHA1_9EUKA</name>
<dbReference type="GO" id="GO:0005737">
    <property type="term" value="C:cytoplasm"/>
    <property type="evidence" value="ECO:0007669"/>
    <property type="project" value="TreeGrafter"/>
</dbReference>
<organism evidence="7">
    <name type="scientific">Arcella intermedia</name>
    <dbReference type="NCBI Taxonomy" id="1963864"/>
    <lineage>
        <taxon>Eukaryota</taxon>
        <taxon>Amoebozoa</taxon>
        <taxon>Tubulinea</taxon>
        <taxon>Elardia</taxon>
        <taxon>Arcellinida</taxon>
        <taxon>Sphaerothecina</taxon>
        <taxon>Arcellidae</taxon>
        <taxon>Arcella</taxon>
    </lineage>
</organism>
<evidence type="ECO:0000256" key="4">
    <source>
        <dbReference type="ARBA" id="ARBA00022989"/>
    </source>
</evidence>
<sequence>MTQAWTSGILAQVGDVFTQKLEDRIRNDKEKEGIEEKLKAAAGEEAEGLVRRRGEIERGSVWSEPVDWRRNASVTTFGLWYGWWGHYWYKWLDVFAHKMAKEGSAKFVMTKVLSEQVFWNPATLILYFASVSIMEGKGTDYIKKKMHEDFAPTLAIELLTWPALTAVIFKYSPVRYQLIWINVMELFYDAFLSWVQHNGYHLPGAKPHH</sequence>
<dbReference type="InterPro" id="IPR007248">
    <property type="entry name" value="Mpv17_PMP22"/>
</dbReference>
<comment type="subcellular location">
    <subcellularLocation>
        <location evidence="1">Membrane</location>
        <topology evidence="1">Multi-pass membrane protein</topology>
    </subcellularLocation>
</comment>
<evidence type="ECO:0000256" key="1">
    <source>
        <dbReference type="ARBA" id="ARBA00004141"/>
    </source>
</evidence>
<evidence type="ECO:0000256" key="6">
    <source>
        <dbReference type="RuleBase" id="RU363053"/>
    </source>
</evidence>
<proteinExistence type="inferred from homology"/>
<keyword evidence="4" id="KW-1133">Transmembrane helix</keyword>
<dbReference type="PANTHER" id="PTHR11266:SF17">
    <property type="entry name" value="PROTEIN MPV17"/>
    <property type="match status" value="1"/>
</dbReference>
<dbReference type="EMBL" id="GIBP01007487">
    <property type="protein sequence ID" value="NDV36456.1"/>
    <property type="molecule type" value="Transcribed_RNA"/>
</dbReference>
<evidence type="ECO:0000256" key="5">
    <source>
        <dbReference type="ARBA" id="ARBA00023136"/>
    </source>
</evidence>
<comment type="similarity">
    <text evidence="2 6">Belongs to the peroxisomal membrane protein PXMP2/4 family.</text>
</comment>
<dbReference type="PANTHER" id="PTHR11266">
    <property type="entry name" value="PEROXISOMAL MEMBRANE PROTEIN 2, PXMP2 MPV17"/>
    <property type="match status" value="1"/>
</dbReference>
<accession>A0A6B2LHA1</accession>
<evidence type="ECO:0000313" key="7">
    <source>
        <dbReference type="EMBL" id="NDV36456.1"/>
    </source>
</evidence>
<evidence type="ECO:0000256" key="2">
    <source>
        <dbReference type="ARBA" id="ARBA00006824"/>
    </source>
</evidence>